<dbReference type="AlphaFoldDB" id="A0A975RPE7"/>
<gene>
    <name evidence="1" type="ORF">KMZ29_08945</name>
</gene>
<evidence type="ECO:0000313" key="1">
    <source>
        <dbReference type="EMBL" id="QWG14759.1"/>
    </source>
</evidence>
<evidence type="ECO:0000313" key="2">
    <source>
        <dbReference type="Proteomes" id="UP000680839"/>
    </source>
</evidence>
<dbReference type="EMBL" id="CP076134">
    <property type="protein sequence ID" value="QWG14759.1"/>
    <property type="molecule type" value="Genomic_DNA"/>
</dbReference>
<organism evidence="1 2">
    <name type="scientific">Bradyrhizobium sediminis</name>
    <dbReference type="NCBI Taxonomy" id="2840469"/>
    <lineage>
        <taxon>Bacteria</taxon>
        <taxon>Pseudomonadati</taxon>
        <taxon>Pseudomonadota</taxon>
        <taxon>Alphaproteobacteria</taxon>
        <taxon>Hyphomicrobiales</taxon>
        <taxon>Nitrobacteraceae</taxon>
        <taxon>Bradyrhizobium</taxon>
    </lineage>
</organism>
<proteinExistence type="predicted"/>
<name>A0A975RPE7_9BRAD</name>
<evidence type="ECO:0008006" key="3">
    <source>
        <dbReference type="Google" id="ProtNLM"/>
    </source>
</evidence>
<dbReference type="RefSeq" id="WP_215623354.1">
    <property type="nucleotide sequence ID" value="NZ_CP076134.1"/>
</dbReference>
<sequence length="148" mass="16409">MAADNLSAEQVRDLRALAGTIIPPSAVYDVPGADDEKIFKDILRSLERDRDDVRRALAQLATLAGSAFVELGPERRAEVANAFRETGGAPLAALVRVVLLCYYRDDRVMQSLGLEPRPPFPKGHVVEQGDWSLLDPVRARPPMYRRVD</sequence>
<protein>
    <recommendedName>
        <fullName evidence="3">Gluconate 2-dehydrogenase subunit 3 family protein</fullName>
    </recommendedName>
</protein>
<accession>A0A975RPE7</accession>
<dbReference type="Proteomes" id="UP000680839">
    <property type="component" value="Chromosome"/>
</dbReference>
<reference evidence="1" key="1">
    <citation type="submission" date="2021-06" db="EMBL/GenBank/DDBJ databases">
        <title>Bradyrhizobium sp. S2-20-1 Genome sequencing.</title>
        <authorList>
            <person name="Jin L."/>
        </authorList>
    </citation>
    <scope>NUCLEOTIDE SEQUENCE</scope>
    <source>
        <strain evidence="1">S2-20-1</strain>
    </source>
</reference>